<gene>
    <name evidence="10" type="primary">POPA</name>
</gene>
<evidence type="ECO:0000256" key="2">
    <source>
        <dbReference type="ARBA" id="ARBA00005228"/>
    </source>
</evidence>
<evidence type="ECO:0000256" key="3">
    <source>
        <dbReference type="ARBA" id="ARBA00011245"/>
    </source>
</evidence>
<organism evidence="10">
    <name type="scientific">Amanita oberwinkleriana</name>
    <dbReference type="NCBI Taxonomy" id="3049723"/>
    <lineage>
        <taxon>Eukaryota</taxon>
        <taxon>Fungi</taxon>
        <taxon>Dikarya</taxon>
        <taxon>Basidiomycota</taxon>
        <taxon>Agaricomycotina</taxon>
        <taxon>Agaricomycetes</taxon>
        <taxon>Agaricomycetidae</taxon>
        <taxon>Agaricales</taxon>
        <taxon>Pluteineae</taxon>
        <taxon>Amanitaceae</taxon>
        <taxon>Amanita</taxon>
    </lineage>
</organism>
<dbReference type="EMBL" id="MN264241">
    <property type="protein sequence ID" value="QIM40767.1"/>
    <property type="molecule type" value="mRNA"/>
</dbReference>
<dbReference type="InterPro" id="IPR002471">
    <property type="entry name" value="Pept_S9_AS"/>
</dbReference>
<dbReference type="Pfam" id="PF00326">
    <property type="entry name" value="Peptidase_S9"/>
    <property type="match status" value="1"/>
</dbReference>
<evidence type="ECO:0000259" key="9">
    <source>
        <dbReference type="Pfam" id="PF02897"/>
    </source>
</evidence>
<dbReference type="SUPFAM" id="SSF50993">
    <property type="entry name" value="Peptidase/esterase 'gauge' domain"/>
    <property type="match status" value="1"/>
</dbReference>
<dbReference type="GO" id="GO:0006508">
    <property type="term" value="P:proteolysis"/>
    <property type="evidence" value="ECO:0007669"/>
    <property type="project" value="UniProtKB-KW"/>
</dbReference>
<accession>A0A6G8HIQ1</accession>
<dbReference type="InterPro" id="IPR002470">
    <property type="entry name" value="Peptidase_S9A"/>
</dbReference>
<evidence type="ECO:0000256" key="7">
    <source>
        <dbReference type="RuleBase" id="RU368024"/>
    </source>
</evidence>
<feature type="domain" description="Peptidase S9A N-terminal" evidence="9">
    <location>
        <begin position="38"/>
        <end position="471"/>
    </location>
</feature>
<sequence>MHRFLLPVRDRVRLSLARYFSSRPPSSSTPWSTSMYPPTRRSTHVDTYASESHGDVTVSDPYSWLEEYSPETDSWTDAQEEFTRSYLDKNPDRNKLEDAFRKSMDYPKFSAPFLNDDKRWYWFFNTGLQPQTVLCRSKDVILPDFSQSDTIGEVFFDPNLLSEDGTAALSMYDFSHCGKYFAYGISFSGSDFSTIYVRPTSSPLAPGNGNHNNDDGRFPDELKYVKFSSISWTKDSKGFFYQRYPGNELPSAQNGIQTHGDRNAMIYYHRIGTPQSKDILVHEDKENPEWLFGAEVTEDGKYVTLYTMKDTSRKNLLWIADLTESEVGRHLKWKKICNDFEAEYDLVGNDGSLLYIRTNHSAPQYKVVTIDANKPEAGFKELIPEDSNAYLSQVKIFNKDRLAIVYKRNVKDELYVYSNTGSQLIRLASDFVGAVTITARETEPWIFVTLTGFNTPGTVGRYDLQKPEDQRWSIYRTAKVKGINPEDFEARQVWYESKDGTRVPMFIVRHKSTKFNGTAPAIQYGYGGFNISIDPFFSPTILTFLQKYGAILAVPNIRGGGEFGETWHNAGIREKRVNVYDDFIAATQYLVKNKYAAPGKVAINGGSNGGLLVAACVNRAPEGTFGAAVAEVGVLDLLKFSKFTIGKAWTSDYGDPENPHDFDFIYPVSPLHNVPKDRVLPPLMLLTADHDDRVVPMHSFKYTATLQYTLPHNPHPLLLRVDKKAGHGAGKSTEKRLIEAADKWGFVAQSMGLVWKDRQANL</sequence>
<dbReference type="FunFam" id="2.130.10.120:FF:000001">
    <property type="entry name" value="Prolyl endopeptidase"/>
    <property type="match status" value="1"/>
</dbReference>
<dbReference type="PANTHER" id="PTHR42881">
    <property type="entry name" value="PROLYL ENDOPEPTIDASE"/>
    <property type="match status" value="1"/>
</dbReference>
<name>A0A6G8HIQ1_9AGAR</name>
<dbReference type="AlphaFoldDB" id="A0A6G8HIQ1"/>
<evidence type="ECO:0000313" key="10">
    <source>
        <dbReference type="EMBL" id="QIM40767.1"/>
    </source>
</evidence>
<evidence type="ECO:0000256" key="5">
    <source>
        <dbReference type="ARBA" id="ARBA00022801"/>
    </source>
</evidence>
<protein>
    <recommendedName>
        <fullName evidence="7">Prolyl endopeptidase</fullName>
        <ecNumber evidence="7">3.4.21.-</ecNumber>
    </recommendedName>
</protein>
<dbReference type="Gene3D" id="2.130.10.120">
    <property type="entry name" value="Prolyl oligopeptidase, N-terminal domain"/>
    <property type="match status" value="1"/>
</dbReference>
<dbReference type="PANTHER" id="PTHR42881:SF2">
    <property type="entry name" value="PROLYL ENDOPEPTIDASE"/>
    <property type="match status" value="1"/>
</dbReference>
<dbReference type="InterPro" id="IPR001375">
    <property type="entry name" value="Peptidase_S9_cat"/>
</dbReference>
<comment type="similarity">
    <text evidence="2 7">Belongs to the peptidase S9A family.</text>
</comment>
<keyword evidence="4 7" id="KW-0645">Protease</keyword>
<dbReference type="PRINTS" id="PR00862">
    <property type="entry name" value="PROLIGOPTASE"/>
</dbReference>
<dbReference type="GO" id="GO:0004252">
    <property type="term" value="F:serine-type endopeptidase activity"/>
    <property type="evidence" value="ECO:0007669"/>
    <property type="project" value="UniProtKB-UniRule"/>
</dbReference>
<dbReference type="PROSITE" id="PS00708">
    <property type="entry name" value="PRO_ENDOPEP_SER"/>
    <property type="match status" value="1"/>
</dbReference>
<dbReference type="EC" id="3.4.21.-" evidence="7"/>
<proteinExistence type="evidence at transcript level"/>
<dbReference type="FunFam" id="3.40.50.1820:FF:000005">
    <property type="entry name" value="Prolyl endopeptidase"/>
    <property type="match status" value="1"/>
</dbReference>
<dbReference type="SUPFAM" id="SSF53474">
    <property type="entry name" value="alpha/beta-Hydrolases"/>
    <property type="match status" value="1"/>
</dbReference>
<dbReference type="Gene3D" id="3.40.50.1820">
    <property type="entry name" value="alpha/beta hydrolase"/>
    <property type="match status" value="1"/>
</dbReference>
<evidence type="ECO:0000256" key="4">
    <source>
        <dbReference type="ARBA" id="ARBA00022670"/>
    </source>
</evidence>
<dbReference type="Pfam" id="PF02897">
    <property type="entry name" value="Peptidase_S9_N"/>
    <property type="match status" value="1"/>
</dbReference>
<evidence type="ECO:0000259" key="8">
    <source>
        <dbReference type="Pfam" id="PF00326"/>
    </source>
</evidence>
<comment type="catalytic activity">
    <reaction evidence="1">
        <text>Hydrolysis of Pro-|-Xaa &gt;&gt; Ala-|-Xaa in oligopeptides.</text>
        <dbReference type="EC" id="3.4.21.26"/>
    </reaction>
</comment>
<dbReference type="GO" id="GO:0005829">
    <property type="term" value="C:cytosol"/>
    <property type="evidence" value="ECO:0007669"/>
    <property type="project" value="TreeGrafter"/>
</dbReference>
<keyword evidence="6 7" id="KW-0720">Serine protease</keyword>
<evidence type="ECO:0000256" key="1">
    <source>
        <dbReference type="ARBA" id="ARBA00001070"/>
    </source>
</evidence>
<dbReference type="GO" id="GO:0070012">
    <property type="term" value="F:oligopeptidase activity"/>
    <property type="evidence" value="ECO:0007669"/>
    <property type="project" value="TreeGrafter"/>
</dbReference>
<evidence type="ECO:0000256" key="6">
    <source>
        <dbReference type="ARBA" id="ARBA00022825"/>
    </source>
</evidence>
<keyword evidence="5 7" id="KW-0378">Hydrolase</keyword>
<feature type="domain" description="Peptidase S9 prolyl oligopeptidase catalytic" evidence="8">
    <location>
        <begin position="538"/>
        <end position="752"/>
    </location>
</feature>
<dbReference type="InterPro" id="IPR029058">
    <property type="entry name" value="AB_hydrolase_fold"/>
</dbReference>
<reference evidence="10" key="1">
    <citation type="submission" date="2019-08" db="EMBL/GenBank/DDBJ databases">
        <title>Diversity of MSDIN family members in amanitin-producing mushrooms and phylogeny of the toxin and the prolyl oligopeptidase genes.</title>
        <authorList>
            <person name="He Z.M."/>
        </authorList>
    </citation>
    <scope>NUCLEOTIDE SEQUENCE</scope>
</reference>
<dbReference type="InterPro" id="IPR051167">
    <property type="entry name" value="Prolyl_oligopep/macrocyclase"/>
</dbReference>
<dbReference type="InterPro" id="IPR023302">
    <property type="entry name" value="Pept_S9A_N"/>
</dbReference>
<comment type="subunit">
    <text evidence="3">Monomer.</text>
</comment>